<name>A0ABV4ZAD6_9PSED</name>
<gene>
    <name evidence="1" type="ORF">ACE1YR_14305</name>
</gene>
<dbReference type="InterPro" id="IPR010260">
    <property type="entry name" value="AlpA"/>
</dbReference>
<keyword evidence="2" id="KW-1185">Reference proteome</keyword>
<dbReference type="RefSeq" id="WP_304484751.1">
    <property type="nucleotide sequence ID" value="NZ_JAUQOQ010000012.1"/>
</dbReference>
<evidence type="ECO:0000313" key="1">
    <source>
        <dbReference type="EMBL" id="MFB3801586.1"/>
    </source>
</evidence>
<sequence length="136" mass="14758">MSAAEILGWGLSSPATTLLGPYSVEASAIVEILGDQTNPLLEVTQMKGATLCPAGETKHFADDIEFIRLREVKRITGMGRSTIYEKMKAGDFPGQIKLGPRTVAWIKAEVLAWAREKVVSTRAAAVEHAGELRHPE</sequence>
<organism evidence="1 2">
    <name type="scientific">Pseudomonas boreofloridensis</name>
    <dbReference type="NCBI Taxonomy" id="3064348"/>
    <lineage>
        <taxon>Bacteria</taxon>
        <taxon>Pseudomonadati</taxon>
        <taxon>Pseudomonadota</taxon>
        <taxon>Gammaproteobacteria</taxon>
        <taxon>Pseudomonadales</taxon>
        <taxon>Pseudomonadaceae</taxon>
        <taxon>Pseudomonas</taxon>
    </lineage>
</organism>
<dbReference type="InterPro" id="IPR052931">
    <property type="entry name" value="Prophage_regulatory_activator"/>
</dbReference>
<comment type="caution">
    <text evidence="1">The sequence shown here is derived from an EMBL/GenBank/DDBJ whole genome shotgun (WGS) entry which is preliminary data.</text>
</comment>
<dbReference type="EMBL" id="JBHFXX010000011">
    <property type="protein sequence ID" value="MFB3801586.1"/>
    <property type="molecule type" value="Genomic_DNA"/>
</dbReference>
<dbReference type="PANTHER" id="PTHR36154">
    <property type="entry name" value="DNA-BINDING TRANSCRIPTIONAL ACTIVATOR ALPA"/>
    <property type="match status" value="1"/>
</dbReference>
<dbReference type="Proteomes" id="UP001577047">
    <property type="component" value="Unassembled WGS sequence"/>
</dbReference>
<evidence type="ECO:0000313" key="2">
    <source>
        <dbReference type="Proteomes" id="UP001577047"/>
    </source>
</evidence>
<reference evidence="1 2" key="1">
    <citation type="submission" date="2024-09" db="EMBL/GenBank/DDBJ databases">
        <authorList>
            <person name="Fullem K."/>
        </authorList>
    </citation>
    <scope>NUCLEOTIDE SEQUENCE [LARGE SCALE GENOMIC DNA]</scope>
    <source>
        <strain evidence="2">K1(2024)</strain>
    </source>
</reference>
<accession>A0ABV4ZAD6</accession>
<dbReference type="Pfam" id="PF05930">
    <property type="entry name" value="Phage_AlpA"/>
    <property type="match status" value="1"/>
</dbReference>
<proteinExistence type="predicted"/>
<protein>
    <submittedName>
        <fullName evidence="1">Helix-turn-helix transcriptional regulator</fullName>
    </submittedName>
</protein>
<dbReference type="Gene3D" id="1.10.238.160">
    <property type="match status" value="1"/>
</dbReference>
<dbReference type="PANTHER" id="PTHR36154:SF1">
    <property type="entry name" value="DNA-BINDING TRANSCRIPTIONAL ACTIVATOR ALPA"/>
    <property type="match status" value="1"/>
</dbReference>